<proteinExistence type="predicted"/>
<dbReference type="EMBL" id="UXUI01008057">
    <property type="protein sequence ID" value="VDD90359.1"/>
    <property type="molecule type" value="Genomic_DNA"/>
</dbReference>
<dbReference type="InterPro" id="IPR040282">
    <property type="entry name" value="Mig-18-like"/>
</dbReference>
<protein>
    <submittedName>
        <fullName evidence="5">Ig-like domain-containing protein</fullName>
    </submittedName>
</protein>
<dbReference type="WBParaSite" id="EVEC_0000549901-mRNA-1">
    <property type="protein sequence ID" value="EVEC_0000549901-mRNA-1"/>
    <property type="gene ID" value="EVEC_0000549901"/>
</dbReference>
<sequence length="367" mass="41984">MMQILLMLLLCTVNVELVSTFKEITDDHRCWSSGNGLPAQWWNNGSEIIRGKYFYTCSGGELVPKGCVVNDTYRVQINEAYIDGGYEIQCFLNNNDSLNLKFISCVSPNGTRFKADETWEDPERNYWFICKVDNGYLREAIGGCFTHDKSRRLNVGESYDLGNFTYKCLLKNDGSVSMCSVGCVHDGKHYEIGEQWPDGEHIYYCRRLGARTQKVFIGCYYNGKNFYDGDRFHKGETLYQCEVLSNSYAQKPVGCLYRADNGTMIERIVGCRWKQKVGETKIERTCIMSSDKQLPIIQTVGCIYERDGHDTLFIYQDSYTIWVSPDSTVVVAACKTRENGDVYLETFDPQFIGIRTQGLRYDIPHGA</sequence>
<dbReference type="InterPro" id="IPR055119">
    <property type="entry name" value="Mig18_Fn1"/>
</dbReference>
<reference evidence="3 4" key="2">
    <citation type="submission" date="2018-10" db="EMBL/GenBank/DDBJ databases">
        <authorList>
            <consortium name="Pathogen Informatics"/>
        </authorList>
    </citation>
    <scope>NUCLEOTIDE SEQUENCE [LARGE SCALE GENOMIC DNA]</scope>
</reference>
<feature type="domain" description="Abnormal cell migration protein 18-like fibronectin type I" evidence="2">
    <location>
        <begin position="43"/>
        <end position="96"/>
    </location>
</feature>
<feature type="domain" description="Abnormal cell migration protein 18-like fibronectin type I" evidence="2">
    <location>
        <begin position="104"/>
        <end position="175"/>
    </location>
</feature>
<dbReference type="Pfam" id="PF23003">
    <property type="entry name" value="Fn1_2"/>
    <property type="match status" value="3"/>
</dbReference>
<feature type="chain" id="PRO_5043122733" evidence="1">
    <location>
        <begin position="21"/>
        <end position="367"/>
    </location>
</feature>
<dbReference type="PANTHER" id="PTHR35572:SF3">
    <property type="entry name" value="ABNORMAL CELL MIGRATION PROTEIN 18"/>
    <property type="match status" value="1"/>
</dbReference>
<dbReference type="OrthoDB" id="5911931at2759"/>
<feature type="domain" description="Abnormal cell migration protein 18-like fibronectin type I" evidence="2">
    <location>
        <begin position="181"/>
        <end position="248"/>
    </location>
</feature>
<dbReference type="Proteomes" id="UP000274131">
    <property type="component" value="Unassembled WGS sequence"/>
</dbReference>
<dbReference type="PANTHER" id="PTHR35572">
    <property type="entry name" value="PROTEIN CBG04538-RELATED"/>
    <property type="match status" value="1"/>
</dbReference>
<organism evidence="5">
    <name type="scientific">Enterobius vermicularis</name>
    <name type="common">Human pinworm</name>
    <dbReference type="NCBI Taxonomy" id="51028"/>
    <lineage>
        <taxon>Eukaryota</taxon>
        <taxon>Metazoa</taxon>
        <taxon>Ecdysozoa</taxon>
        <taxon>Nematoda</taxon>
        <taxon>Chromadorea</taxon>
        <taxon>Rhabditida</taxon>
        <taxon>Spirurina</taxon>
        <taxon>Oxyuridomorpha</taxon>
        <taxon>Oxyuroidea</taxon>
        <taxon>Oxyuridae</taxon>
        <taxon>Enterobius</taxon>
    </lineage>
</organism>
<keyword evidence="1" id="KW-0732">Signal</keyword>
<gene>
    <name evidence="3" type="ORF">EVEC_LOCUS5110</name>
</gene>
<feature type="signal peptide" evidence="1">
    <location>
        <begin position="1"/>
        <end position="20"/>
    </location>
</feature>
<evidence type="ECO:0000313" key="5">
    <source>
        <dbReference type="WBParaSite" id="EVEC_0000549901-mRNA-1"/>
    </source>
</evidence>
<reference evidence="5" key="1">
    <citation type="submission" date="2017-02" db="UniProtKB">
        <authorList>
            <consortium name="WormBaseParasite"/>
        </authorList>
    </citation>
    <scope>IDENTIFICATION</scope>
</reference>
<evidence type="ECO:0000313" key="3">
    <source>
        <dbReference type="EMBL" id="VDD90359.1"/>
    </source>
</evidence>
<evidence type="ECO:0000313" key="4">
    <source>
        <dbReference type="Proteomes" id="UP000274131"/>
    </source>
</evidence>
<name>A0A0N4V5I7_ENTVE</name>
<evidence type="ECO:0000256" key="1">
    <source>
        <dbReference type="SAM" id="SignalP"/>
    </source>
</evidence>
<accession>A0A0N4V5I7</accession>
<evidence type="ECO:0000259" key="2">
    <source>
        <dbReference type="Pfam" id="PF23003"/>
    </source>
</evidence>
<keyword evidence="4" id="KW-1185">Reference proteome</keyword>
<dbReference type="STRING" id="51028.A0A0N4V5I7"/>
<dbReference type="AlphaFoldDB" id="A0A0N4V5I7"/>